<evidence type="ECO:0000313" key="7">
    <source>
        <dbReference type="Proteomes" id="UP001392437"/>
    </source>
</evidence>
<evidence type="ECO:0000256" key="3">
    <source>
        <dbReference type="SAM" id="Phobius"/>
    </source>
</evidence>
<name>A0AAW0QL71_9PEZI</name>
<evidence type="ECO:0000256" key="1">
    <source>
        <dbReference type="ARBA" id="ARBA00020658"/>
    </source>
</evidence>
<dbReference type="EMBL" id="JAQQWP010000009">
    <property type="protein sequence ID" value="KAK8100116.1"/>
    <property type="molecule type" value="Genomic_DNA"/>
</dbReference>
<dbReference type="SUPFAM" id="SSF53092">
    <property type="entry name" value="Creatinase/prolidase N-terminal domain"/>
    <property type="match status" value="1"/>
</dbReference>
<protein>
    <recommendedName>
        <fullName evidence="1">Probable Xaa-Pro aminopeptidase P</fullName>
    </recommendedName>
</protein>
<accession>A0AAW0QL71</accession>
<comment type="caution">
    <text evidence="6">The sequence shown here is derived from an EMBL/GenBank/DDBJ whole genome shotgun (WGS) entry which is preliminary data.</text>
</comment>
<evidence type="ECO:0000256" key="2">
    <source>
        <dbReference type="SAM" id="MobiDB-lite"/>
    </source>
</evidence>
<evidence type="ECO:0000259" key="4">
    <source>
        <dbReference type="Pfam" id="PF00557"/>
    </source>
</evidence>
<dbReference type="InterPro" id="IPR050659">
    <property type="entry name" value="Peptidase_M24B"/>
</dbReference>
<dbReference type="AlphaFoldDB" id="A0AAW0QL71"/>
<keyword evidence="7" id="KW-1185">Reference proteome</keyword>
<dbReference type="InterPro" id="IPR000587">
    <property type="entry name" value="Creatinase_N"/>
</dbReference>
<feature type="region of interest" description="Disordered" evidence="2">
    <location>
        <begin position="60"/>
        <end position="84"/>
    </location>
</feature>
<reference evidence="6 7" key="1">
    <citation type="submission" date="2023-01" db="EMBL/GenBank/DDBJ databases">
        <title>Analysis of 21 Apiospora genomes using comparative genomics revels a genus with tremendous synthesis potential of carbohydrate active enzymes and secondary metabolites.</title>
        <authorList>
            <person name="Sorensen T."/>
        </authorList>
    </citation>
    <scope>NUCLEOTIDE SEQUENCE [LARGE SCALE GENOMIC DNA]</scope>
    <source>
        <strain evidence="6 7">CBS 117206</strain>
    </source>
</reference>
<dbReference type="PANTHER" id="PTHR46112">
    <property type="entry name" value="AMINOPEPTIDASE"/>
    <property type="match status" value="1"/>
</dbReference>
<feature type="compositionally biased region" description="Low complexity" evidence="2">
    <location>
        <begin position="11"/>
        <end position="20"/>
    </location>
</feature>
<dbReference type="Pfam" id="PF01321">
    <property type="entry name" value="Creatinase_N"/>
    <property type="match status" value="1"/>
</dbReference>
<dbReference type="Proteomes" id="UP001392437">
    <property type="component" value="Unassembled WGS sequence"/>
</dbReference>
<sequence>MRSNNHDAPEEAAASEPLLSRRAAPHTRTSRALILRLGVAIATVCGVMGVIGLAYRDHSERGGHHGGSGPDGPKEGGGGGAGESPLTAASLEKCAWPLLEPHVSLLDVPRIARDEYLSRQATLASALADAGVDAFIAEPSASTEYYANISSSFDLSERPFLMLLEAQTGAFSYLVPQFEAGRIAGLDMVYDETTNAEVAVAWAEEESPYAVLAGARPDWKKVMVDEHTRYMIAAGLQGAGIEVVPMSETVQSLRAVKTAAEIALLRGINTFTLELVRSVQKCLLVGMTQEAVVTASHSLFSRAGVGAGFWSIVLFGDQAAYPHGGKHGKTLAEGEFALIDIGSLLHGYGSDVTRTILPTGAKVSDELMGIWETVFAAQSAGFERMRINETCSDVDAASRVAVKEAGYGSFYTHRLGHGLGLEMHEHPYLNGANSEKLKLGEVVTNEPGIYVTTEQAKTMGKDIGFGVRLEDPILVTDNGGEPMTGRRARSPYDP</sequence>
<gene>
    <name evidence="6" type="ORF">PG999_010490</name>
</gene>
<dbReference type="PANTHER" id="PTHR46112:SF2">
    <property type="entry name" value="XAA-PRO AMINOPEPTIDASE P-RELATED"/>
    <property type="match status" value="1"/>
</dbReference>
<keyword evidence="3" id="KW-0812">Transmembrane</keyword>
<feature type="domain" description="Peptidase M24" evidence="4">
    <location>
        <begin position="274"/>
        <end position="477"/>
    </location>
</feature>
<feature type="domain" description="Creatinase N-terminal" evidence="5">
    <location>
        <begin position="119"/>
        <end position="256"/>
    </location>
</feature>
<dbReference type="InterPro" id="IPR029149">
    <property type="entry name" value="Creatin/AminoP/Spt16_N"/>
</dbReference>
<proteinExistence type="predicted"/>
<feature type="transmembrane region" description="Helical" evidence="3">
    <location>
        <begin position="33"/>
        <end position="55"/>
    </location>
</feature>
<keyword evidence="3" id="KW-0472">Membrane</keyword>
<evidence type="ECO:0000259" key="5">
    <source>
        <dbReference type="Pfam" id="PF01321"/>
    </source>
</evidence>
<dbReference type="InterPro" id="IPR000994">
    <property type="entry name" value="Pept_M24"/>
</dbReference>
<dbReference type="Gene3D" id="3.40.350.10">
    <property type="entry name" value="Creatinase/prolidase N-terminal domain"/>
    <property type="match status" value="1"/>
</dbReference>
<dbReference type="SUPFAM" id="SSF55920">
    <property type="entry name" value="Creatinase/aminopeptidase"/>
    <property type="match status" value="1"/>
</dbReference>
<dbReference type="InterPro" id="IPR036005">
    <property type="entry name" value="Creatinase/aminopeptidase-like"/>
</dbReference>
<feature type="compositionally biased region" description="Gly residues" evidence="2">
    <location>
        <begin position="65"/>
        <end position="82"/>
    </location>
</feature>
<dbReference type="Gene3D" id="3.90.230.10">
    <property type="entry name" value="Creatinase/methionine aminopeptidase superfamily"/>
    <property type="match status" value="1"/>
</dbReference>
<feature type="region of interest" description="Disordered" evidence="2">
    <location>
        <begin position="1"/>
        <end position="25"/>
    </location>
</feature>
<keyword evidence="3" id="KW-1133">Transmembrane helix</keyword>
<organism evidence="6 7">
    <name type="scientific">Apiospora kogelbergensis</name>
    <dbReference type="NCBI Taxonomy" id="1337665"/>
    <lineage>
        <taxon>Eukaryota</taxon>
        <taxon>Fungi</taxon>
        <taxon>Dikarya</taxon>
        <taxon>Ascomycota</taxon>
        <taxon>Pezizomycotina</taxon>
        <taxon>Sordariomycetes</taxon>
        <taxon>Xylariomycetidae</taxon>
        <taxon>Amphisphaeriales</taxon>
        <taxon>Apiosporaceae</taxon>
        <taxon>Apiospora</taxon>
    </lineage>
</organism>
<dbReference type="Pfam" id="PF00557">
    <property type="entry name" value="Peptidase_M24"/>
    <property type="match status" value="1"/>
</dbReference>
<evidence type="ECO:0000313" key="6">
    <source>
        <dbReference type="EMBL" id="KAK8100116.1"/>
    </source>
</evidence>